<evidence type="ECO:0008006" key="3">
    <source>
        <dbReference type="Google" id="ProtNLM"/>
    </source>
</evidence>
<dbReference type="SUPFAM" id="SSF102712">
    <property type="entry name" value="JAB1/MPN domain"/>
    <property type="match status" value="1"/>
</dbReference>
<sequence length="184" mass="20666">MLRFTPYAWAKLLFLREAVDVEVSGFGITPADDPLCVEDIVLVPQTGETAFTSMDDVGVADFFDEQVELGRSPAEFARVWIHTHPGRSPTPSGVDEQTFDRCFGRADWAVMFILAENERCYGRLRFGHEPGFSLDLGADVTFDHPFEGTDHESWQAELDANLTVLEPQTVCGPDLVDRDEFFDE</sequence>
<accession>A0A517QWT4</accession>
<dbReference type="AlphaFoldDB" id="A0A517QWT4"/>
<dbReference type="Proteomes" id="UP000317318">
    <property type="component" value="Chromosome"/>
</dbReference>
<dbReference type="RefSeq" id="WP_145362266.1">
    <property type="nucleotide sequence ID" value="NZ_CP036268.1"/>
</dbReference>
<dbReference type="OrthoDB" id="276397at2"/>
<keyword evidence="2" id="KW-1185">Reference proteome</keyword>
<evidence type="ECO:0000313" key="2">
    <source>
        <dbReference type="Proteomes" id="UP000317318"/>
    </source>
</evidence>
<evidence type="ECO:0000313" key="1">
    <source>
        <dbReference type="EMBL" id="QDT36030.1"/>
    </source>
</evidence>
<dbReference type="EMBL" id="CP036268">
    <property type="protein sequence ID" value="QDT36030.1"/>
    <property type="molecule type" value="Genomic_DNA"/>
</dbReference>
<protein>
    <recommendedName>
        <fullName evidence="3">JAB domain-containing protein</fullName>
    </recommendedName>
</protein>
<dbReference type="Gene3D" id="3.40.140.10">
    <property type="entry name" value="Cytidine Deaminase, domain 2"/>
    <property type="match status" value="1"/>
</dbReference>
<organism evidence="1 2">
    <name type="scientific">Stratiformator vulcanicus</name>
    <dbReference type="NCBI Taxonomy" id="2527980"/>
    <lineage>
        <taxon>Bacteria</taxon>
        <taxon>Pseudomonadati</taxon>
        <taxon>Planctomycetota</taxon>
        <taxon>Planctomycetia</taxon>
        <taxon>Planctomycetales</taxon>
        <taxon>Planctomycetaceae</taxon>
        <taxon>Stratiformator</taxon>
    </lineage>
</organism>
<gene>
    <name evidence="1" type="ORF">Pan189_03850</name>
</gene>
<reference evidence="1 2" key="1">
    <citation type="submission" date="2019-02" db="EMBL/GenBank/DDBJ databases">
        <title>Deep-cultivation of Planctomycetes and their phenomic and genomic characterization uncovers novel biology.</title>
        <authorList>
            <person name="Wiegand S."/>
            <person name="Jogler M."/>
            <person name="Boedeker C."/>
            <person name="Pinto D."/>
            <person name="Vollmers J."/>
            <person name="Rivas-Marin E."/>
            <person name="Kohn T."/>
            <person name="Peeters S.H."/>
            <person name="Heuer A."/>
            <person name="Rast P."/>
            <person name="Oberbeckmann S."/>
            <person name="Bunk B."/>
            <person name="Jeske O."/>
            <person name="Meyerdierks A."/>
            <person name="Storesund J.E."/>
            <person name="Kallscheuer N."/>
            <person name="Luecker S."/>
            <person name="Lage O.M."/>
            <person name="Pohl T."/>
            <person name="Merkel B.J."/>
            <person name="Hornburger P."/>
            <person name="Mueller R.-W."/>
            <person name="Bruemmer F."/>
            <person name="Labrenz M."/>
            <person name="Spormann A.M."/>
            <person name="Op den Camp H."/>
            <person name="Overmann J."/>
            <person name="Amann R."/>
            <person name="Jetten M.S.M."/>
            <person name="Mascher T."/>
            <person name="Medema M.H."/>
            <person name="Devos D.P."/>
            <person name="Kaster A.-K."/>
            <person name="Ovreas L."/>
            <person name="Rohde M."/>
            <person name="Galperin M.Y."/>
            <person name="Jogler C."/>
        </authorList>
    </citation>
    <scope>NUCLEOTIDE SEQUENCE [LARGE SCALE GENOMIC DNA]</scope>
    <source>
        <strain evidence="1 2">Pan189</strain>
    </source>
</reference>
<dbReference type="KEGG" id="svp:Pan189_03850"/>
<name>A0A517QWT4_9PLAN</name>
<proteinExistence type="predicted"/>